<proteinExistence type="predicted"/>
<gene>
    <name evidence="1" type="ORF">MRB53_029748</name>
</gene>
<keyword evidence="2" id="KW-1185">Reference proteome</keyword>
<protein>
    <submittedName>
        <fullName evidence="1">Uncharacterized protein</fullName>
    </submittedName>
</protein>
<comment type="caution">
    <text evidence="1">The sequence shown here is derived from an EMBL/GenBank/DDBJ whole genome shotgun (WGS) entry which is preliminary data.</text>
</comment>
<name>A0ACC2KJC1_PERAE</name>
<accession>A0ACC2KJC1</accession>
<sequence>MATAKIGSFRYNFHQKSKERLLSQKDSEWDIGSDIYEEGREMKCIVCFRRVSDGAVKLWNEGKDFVQKGWEMARSDPRKVIFSAKMGLALTLVSLLIFLKEPFKDLSTYSVWAILTIVVVFEFSIGATLSKGFNRGIGTLSAGGLALGAAELSQLAGNCEVVIIIISIFITVGMGVNICIYPIWAGEDLHNLVVKNFLGVAKSLEGCVNAYLQCVEYERVPSKILTYQASDDPLYSGYRSAVESTSQEETLQGFAVWEPPHGPYRMLRYPWKSYVKVSGALRYCAFMVMALHGCILSEIQAPPERRQIFSSEMQRVGNEGAKVLRELGNKVKRMEKLGPGDILLEVHEAAEELQKKIDRKSYILVNSESWEIGNHIEKVEDAKDIFNITEDGKGLGIKSSSEALLDLRPVALSRSWDVRNAGMGISSSLSPPVYSAGTMFQKQISWPPPDSFNYDMVSDGDESKTYENASVLSLATFTSLLIEFVARLQNLVDSFEELSEKANFKEPVEKLEAAPVGFWKRLSRYLRFED</sequence>
<dbReference type="EMBL" id="CM056817">
    <property type="protein sequence ID" value="KAJ8621219.1"/>
    <property type="molecule type" value="Genomic_DNA"/>
</dbReference>
<organism evidence="1 2">
    <name type="scientific">Persea americana</name>
    <name type="common">Avocado</name>
    <dbReference type="NCBI Taxonomy" id="3435"/>
    <lineage>
        <taxon>Eukaryota</taxon>
        <taxon>Viridiplantae</taxon>
        <taxon>Streptophyta</taxon>
        <taxon>Embryophyta</taxon>
        <taxon>Tracheophyta</taxon>
        <taxon>Spermatophyta</taxon>
        <taxon>Magnoliopsida</taxon>
        <taxon>Magnoliidae</taxon>
        <taxon>Laurales</taxon>
        <taxon>Lauraceae</taxon>
        <taxon>Persea</taxon>
    </lineage>
</organism>
<evidence type="ECO:0000313" key="1">
    <source>
        <dbReference type="EMBL" id="KAJ8621219.1"/>
    </source>
</evidence>
<reference evidence="1 2" key="1">
    <citation type="journal article" date="2022" name="Hortic Res">
        <title>A haplotype resolved chromosomal level avocado genome allows analysis of novel avocado genes.</title>
        <authorList>
            <person name="Nath O."/>
            <person name="Fletcher S.J."/>
            <person name="Hayward A."/>
            <person name="Shaw L.M."/>
            <person name="Masouleh A.K."/>
            <person name="Furtado A."/>
            <person name="Henry R.J."/>
            <person name="Mitter N."/>
        </authorList>
    </citation>
    <scope>NUCLEOTIDE SEQUENCE [LARGE SCALE GENOMIC DNA]</scope>
    <source>
        <strain evidence="2">cv. Hass</strain>
    </source>
</reference>
<dbReference type="Proteomes" id="UP001234297">
    <property type="component" value="Chromosome 9"/>
</dbReference>
<evidence type="ECO:0000313" key="2">
    <source>
        <dbReference type="Proteomes" id="UP001234297"/>
    </source>
</evidence>